<feature type="domain" description="Glycosyltransferase 2-like" evidence="2">
    <location>
        <begin position="501"/>
        <end position="679"/>
    </location>
</feature>
<dbReference type="AlphaFoldDB" id="A0AAU7KJ04"/>
<dbReference type="CDD" id="cd04184">
    <property type="entry name" value="GT2_RfbC_Mx_like"/>
    <property type="match status" value="1"/>
</dbReference>
<organism evidence="3">
    <name type="scientific">Halomonas sp. RT37</name>
    <dbReference type="NCBI Taxonomy" id="2950872"/>
    <lineage>
        <taxon>Bacteria</taxon>
        <taxon>Pseudomonadati</taxon>
        <taxon>Pseudomonadota</taxon>
        <taxon>Gammaproteobacteria</taxon>
        <taxon>Oceanospirillales</taxon>
        <taxon>Halomonadaceae</taxon>
        <taxon>Halomonas</taxon>
    </lineage>
</organism>
<keyword evidence="3" id="KW-0328">Glycosyltransferase</keyword>
<dbReference type="Pfam" id="PF00535">
    <property type="entry name" value="Glycos_transf_2"/>
    <property type="match status" value="2"/>
</dbReference>
<keyword evidence="3" id="KW-0808">Transferase</keyword>
<dbReference type="InterPro" id="IPR001173">
    <property type="entry name" value="Glyco_trans_2-like"/>
</dbReference>
<proteinExistence type="predicted"/>
<dbReference type="RefSeq" id="WP_348827241.1">
    <property type="nucleotide sequence ID" value="NZ_CP098827.1"/>
</dbReference>
<protein>
    <submittedName>
        <fullName evidence="3">Glycosyltransferase</fullName>
        <ecNumber evidence="3">2.4.-.-</ecNumber>
    </submittedName>
</protein>
<name>A0AAU7KJ04_9GAMM</name>
<feature type="domain" description="Glycosyltransferase 2-like" evidence="2">
    <location>
        <begin position="242"/>
        <end position="351"/>
    </location>
</feature>
<dbReference type="PANTHER" id="PTHR43179">
    <property type="entry name" value="RHAMNOSYLTRANSFERASE WBBL"/>
    <property type="match status" value="1"/>
</dbReference>
<dbReference type="GO" id="GO:0016757">
    <property type="term" value="F:glycosyltransferase activity"/>
    <property type="evidence" value="ECO:0007669"/>
    <property type="project" value="UniProtKB-KW"/>
</dbReference>
<accession>A0AAU7KJ04</accession>
<feature type="region of interest" description="Disordered" evidence="1">
    <location>
        <begin position="148"/>
        <end position="171"/>
    </location>
</feature>
<dbReference type="SUPFAM" id="SSF53448">
    <property type="entry name" value="Nucleotide-diphospho-sugar transferases"/>
    <property type="match status" value="2"/>
</dbReference>
<sequence>MVELDLDHDQHSVAVRLYFDTGEGFSEDESLTLPLKGGRITKRLIYVKRRLRRLRFDPMESPGYFAIRHFRVVWLSPWFAHDRLSQRLVNMHHRWRDVSKQEVLGVLRHRALQDGTCWRDLALSDYEETFERFCSGRSYVQWLRERGWDKNSDSSSDSSSDRSSDDCDKTSMVSALEGGWRSRNRRAELDEIRGGLDGWRGKDERRRSLALERRCAAAERAAQSCVDTAVAARTDTFRPIVSILLPVHDPAPEHLKDCLESVLRQDYDHWQLCIADDASRNREVIALLEQFEARDSRIVLRRQKTNGHVCEASNAALSMAAGPYVALLDHDDLLTPCALSYVAEALSRSPRPVLVYSDEDKVDQRGVRCEPHFKPCFNPDLLLAQNYMAHLSVFDTALVRQLGGFRKGLEGSQDHDLALRVCAHTEPDRIVHIPRILYHWRASPGSTAMTSNAKDYTSRAGLRAVADHLARSSPGATVELGRLPNTYRVRWPLPDPLPLVSLMIPTRDRVDLLAPCVDAILSRTRYSRLEVLILDNGTRCEETLAYLAEIGKGDPRVRILAWNHRFNYSGINNFGAYHARGDVLGLINNDIEPINEEWLEEMVRHVVRPEIGCVGAKLYYPNDTIQHAGVVLGIGGVAGHAHKYFSRHANGYFSRLALAQNYSAVTGACLLIRKALYRQVGGLNARDLPIAFNDVDLCLKVREAGYRNVWTPDAELYHHESESRGADDNASKRARAIGEVLYMRHTWGEQLDRDPAYNPNLTLVHEDFSLR</sequence>
<dbReference type="EC" id="2.4.-.-" evidence="3"/>
<evidence type="ECO:0000259" key="2">
    <source>
        <dbReference type="Pfam" id="PF00535"/>
    </source>
</evidence>
<gene>
    <name evidence="3" type="ORF">NFG58_20180</name>
</gene>
<dbReference type="PANTHER" id="PTHR43179:SF7">
    <property type="entry name" value="RHAMNOSYLTRANSFERASE WBBL"/>
    <property type="match status" value="1"/>
</dbReference>
<dbReference type="InterPro" id="IPR029044">
    <property type="entry name" value="Nucleotide-diphossugar_trans"/>
</dbReference>
<feature type="compositionally biased region" description="Basic and acidic residues" evidence="1">
    <location>
        <begin position="159"/>
        <end position="169"/>
    </location>
</feature>
<evidence type="ECO:0000313" key="3">
    <source>
        <dbReference type="EMBL" id="XBO70888.1"/>
    </source>
</evidence>
<reference evidence="3" key="1">
    <citation type="submission" date="2022-06" db="EMBL/GenBank/DDBJ databases">
        <title>A novel DMS-producing enzyme.</title>
        <authorList>
            <person name="Zhang Y."/>
        </authorList>
    </citation>
    <scope>NUCLEOTIDE SEQUENCE</scope>
    <source>
        <strain evidence="3">RT37</strain>
    </source>
</reference>
<dbReference type="EMBL" id="CP098827">
    <property type="protein sequence ID" value="XBO70888.1"/>
    <property type="molecule type" value="Genomic_DNA"/>
</dbReference>
<evidence type="ECO:0000256" key="1">
    <source>
        <dbReference type="SAM" id="MobiDB-lite"/>
    </source>
</evidence>
<dbReference type="Gene3D" id="3.90.550.10">
    <property type="entry name" value="Spore Coat Polysaccharide Biosynthesis Protein SpsA, Chain A"/>
    <property type="match status" value="2"/>
</dbReference>